<evidence type="ECO:0000256" key="3">
    <source>
        <dbReference type="ARBA" id="ARBA00041305"/>
    </source>
</evidence>
<evidence type="ECO:0000259" key="5">
    <source>
        <dbReference type="SMART" id="SM01017"/>
    </source>
</evidence>
<dbReference type="Proteomes" id="UP001591681">
    <property type="component" value="Unassembled WGS sequence"/>
</dbReference>
<keyword evidence="7" id="KW-1185">Reference proteome</keyword>
<proteinExistence type="inferred from homology"/>
<evidence type="ECO:0000256" key="1">
    <source>
        <dbReference type="ARBA" id="ARBA00005298"/>
    </source>
</evidence>
<dbReference type="GO" id="GO:0001750">
    <property type="term" value="C:photoreceptor outer segment"/>
    <property type="evidence" value="ECO:0007669"/>
    <property type="project" value="UniProtKB-ARBA"/>
</dbReference>
<protein>
    <recommendedName>
        <fullName evidence="2">S-arrestin</fullName>
    </recommendedName>
    <alternativeName>
        <fullName evidence="4">Retinal S-antigen</fullName>
    </alternativeName>
    <alternativeName>
        <fullName evidence="3">Rod photoreceptor arrestin</fullName>
    </alternativeName>
</protein>
<dbReference type="AlphaFoldDB" id="A0ABD1KFL3"/>
<comment type="similarity">
    <text evidence="1">Belongs to the arrestin family.</text>
</comment>
<evidence type="ECO:0000256" key="4">
    <source>
        <dbReference type="ARBA" id="ARBA00042071"/>
    </source>
</evidence>
<dbReference type="PANTHER" id="PTHR11792">
    <property type="entry name" value="ARRESTIN"/>
    <property type="match status" value="1"/>
</dbReference>
<dbReference type="Pfam" id="PF00339">
    <property type="entry name" value="Arrestin_N"/>
    <property type="match status" value="1"/>
</dbReference>
<feature type="domain" description="Arrestin C-terminal-like" evidence="5">
    <location>
        <begin position="193"/>
        <end position="346"/>
    </location>
</feature>
<dbReference type="Pfam" id="PF02752">
    <property type="entry name" value="Arrestin_C"/>
    <property type="match status" value="1"/>
</dbReference>
<dbReference type="PANTHER" id="PTHR11792:SF15">
    <property type="entry name" value="S-ARRESTIN"/>
    <property type="match status" value="1"/>
</dbReference>
<comment type="caution">
    <text evidence="6">The sequence shown here is derived from an EMBL/GenBank/DDBJ whole genome shotgun (WGS) entry which is preliminary data.</text>
</comment>
<dbReference type="InterPro" id="IPR014756">
    <property type="entry name" value="Ig_E-set"/>
</dbReference>
<dbReference type="GO" id="GO:0007399">
    <property type="term" value="P:nervous system development"/>
    <property type="evidence" value="ECO:0007669"/>
    <property type="project" value="UniProtKB-ARBA"/>
</dbReference>
<organism evidence="6 7">
    <name type="scientific">Coilia grayii</name>
    <name type="common">Gray's grenadier anchovy</name>
    <dbReference type="NCBI Taxonomy" id="363190"/>
    <lineage>
        <taxon>Eukaryota</taxon>
        <taxon>Metazoa</taxon>
        <taxon>Chordata</taxon>
        <taxon>Craniata</taxon>
        <taxon>Vertebrata</taxon>
        <taxon>Euteleostomi</taxon>
        <taxon>Actinopterygii</taxon>
        <taxon>Neopterygii</taxon>
        <taxon>Teleostei</taxon>
        <taxon>Clupei</taxon>
        <taxon>Clupeiformes</taxon>
        <taxon>Clupeoidei</taxon>
        <taxon>Engraulidae</taxon>
        <taxon>Coilinae</taxon>
        <taxon>Coilia</taxon>
    </lineage>
</organism>
<name>A0ABD1KFL3_9TELE</name>
<dbReference type="SMART" id="SM01017">
    <property type="entry name" value="Arrestin_C"/>
    <property type="match status" value="1"/>
</dbReference>
<evidence type="ECO:0000256" key="2">
    <source>
        <dbReference type="ARBA" id="ARBA00040206"/>
    </source>
</evidence>
<dbReference type="FunFam" id="2.60.40.640:FF:000011">
    <property type="entry name" value="S-arrestin isoform X2"/>
    <property type="match status" value="1"/>
</dbReference>
<gene>
    <name evidence="6" type="ORF">ACEWY4_007142</name>
</gene>
<dbReference type="FunFam" id="2.60.40.840:FF:000002">
    <property type="entry name" value="Arrestin 3"/>
    <property type="match status" value="1"/>
</dbReference>
<evidence type="ECO:0000313" key="6">
    <source>
        <dbReference type="EMBL" id="KAL2097935.1"/>
    </source>
</evidence>
<evidence type="ECO:0000313" key="7">
    <source>
        <dbReference type="Proteomes" id="UP001591681"/>
    </source>
</evidence>
<dbReference type="InterPro" id="IPR014753">
    <property type="entry name" value="Arrestin_N"/>
</dbReference>
<dbReference type="EMBL" id="JBHFQA010000006">
    <property type="protein sequence ID" value="KAL2097935.1"/>
    <property type="molecule type" value="Genomic_DNA"/>
</dbReference>
<dbReference type="InterPro" id="IPR000698">
    <property type="entry name" value="Arrestin"/>
</dbReference>
<dbReference type="InterPro" id="IPR014752">
    <property type="entry name" value="Arrestin-like_C"/>
</dbReference>
<dbReference type="SUPFAM" id="SSF81296">
    <property type="entry name" value="E set domains"/>
    <property type="match status" value="2"/>
</dbReference>
<accession>A0ABD1KFL3</accession>
<dbReference type="InterPro" id="IPR011021">
    <property type="entry name" value="Arrestin-like_N"/>
</dbReference>
<dbReference type="InterPro" id="IPR017864">
    <property type="entry name" value="Arrestin_CS"/>
</dbReference>
<dbReference type="Gene3D" id="2.60.40.840">
    <property type="match status" value="1"/>
</dbReference>
<dbReference type="Gene3D" id="2.60.40.640">
    <property type="match status" value="1"/>
</dbReference>
<dbReference type="PROSITE" id="PS00295">
    <property type="entry name" value="ARRESTINS"/>
    <property type="match status" value="1"/>
</dbReference>
<reference evidence="6 7" key="1">
    <citation type="submission" date="2024-09" db="EMBL/GenBank/DDBJ databases">
        <title>A chromosome-level genome assembly of Gray's grenadier anchovy, Coilia grayii.</title>
        <authorList>
            <person name="Fu Z."/>
        </authorList>
    </citation>
    <scope>NUCLEOTIDE SEQUENCE [LARGE SCALE GENOMIC DNA]</scope>
    <source>
        <strain evidence="6">G4</strain>
        <tissue evidence="6">Muscle</tissue>
    </source>
</reference>
<dbReference type="InterPro" id="IPR011022">
    <property type="entry name" value="Arrestin_C-like"/>
</dbReference>
<sequence>MSPKQIIFKKISKDKSVGVYMGKRDFVDRIDSVDVVDGVVLVDPEVLQGKKVYVTLSCSFRYGRDDMDVMGIAFRRDIFMSTRQIYPPLQDKEQGILTKVQEKILIKLGENAYPFFFEFPDNLPCSVGMQPAPTDVGKRCAVEFEVKAFSAENQDAKVRKRSTVSLAIRKVQYAPEQDGPAPCVSTTRDFLMSDKPLHLEASLDKATYYHGQPINVRVNINNTSNKNVRNIIISVDQIANVVLYCNDSYVKTVAIEDSGDTVEAGATLDKVYSVLPLLAHNRERRGIALDGKLKHEDTNLASSSVVKPGVLKEVLGILVSYRIMVKLIIGGEVGVELPFRLMHPKPDAGILCVEMEEDMVFEEFKRAYLKGMIEDEEGNVSTGEGS</sequence>
<dbReference type="PRINTS" id="PR00309">
    <property type="entry name" value="ARRESTIN"/>
</dbReference>